<reference evidence="1" key="1">
    <citation type="submission" date="2014-11" db="EMBL/GenBank/DDBJ databases">
        <authorList>
            <person name="Amaro Gonzalez C."/>
        </authorList>
    </citation>
    <scope>NUCLEOTIDE SEQUENCE</scope>
</reference>
<proteinExistence type="predicted"/>
<organism evidence="1">
    <name type="scientific">Anguilla anguilla</name>
    <name type="common">European freshwater eel</name>
    <name type="synonym">Muraena anguilla</name>
    <dbReference type="NCBI Taxonomy" id="7936"/>
    <lineage>
        <taxon>Eukaryota</taxon>
        <taxon>Metazoa</taxon>
        <taxon>Chordata</taxon>
        <taxon>Craniata</taxon>
        <taxon>Vertebrata</taxon>
        <taxon>Euteleostomi</taxon>
        <taxon>Actinopterygii</taxon>
        <taxon>Neopterygii</taxon>
        <taxon>Teleostei</taxon>
        <taxon>Anguilliformes</taxon>
        <taxon>Anguillidae</taxon>
        <taxon>Anguilla</taxon>
    </lineage>
</organism>
<evidence type="ECO:0000313" key="1">
    <source>
        <dbReference type="EMBL" id="JAH69035.1"/>
    </source>
</evidence>
<dbReference type="AlphaFoldDB" id="A0A0E9UV11"/>
<sequence length="28" mass="3326">MKFLFRSAFNNSKFTRKEADTQISQTKT</sequence>
<protein>
    <submittedName>
        <fullName evidence="1">Uncharacterized protein</fullName>
    </submittedName>
</protein>
<name>A0A0E9UV11_ANGAN</name>
<dbReference type="EMBL" id="GBXM01039542">
    <property type="protein sequence ID" value="JAH69035.1"/>
    <property type="molecule type" value="Transcribed_RNA"/>
</dbReference>
<reference evidence="1" key="2">
    <citation type="journal article" date="2015" name="Fish Shellfish Immunol.">
        <title>Early steps in the European eel (Anguilla anguilla)-Vibrio vulnificus interaction in the gills: Role of the RtxA13 toxin.</title>
        <authorList>
            <person name="Callol A."/>
            <person name="Pajuelo D."/>
            <person name="Ebbesson L."/>
            <person name="Teles M."/>
            <person name="MacKenzie S."/>
            <person name="Amaro C."/>
        </authorList>
    </citation>
    <scope>NUCLEOTIDE SEQUENCE</scope>
</reference>
<accession>A0A0E9UV11</accession>